<keyword evidence="3" id="KW-0325">Glycoprotein</keyword>
<keyword evidence="6" id="KW-1185">Reference proteome</keyword>
<dbReference type="CDD" id="cd05819">
    <property type="entry name" value="NHL"/>
    <property type="match status" value="1"/>
</dbReference>
<proteinExistence type="predicted"/>
<evidence type="ECO:0000256" key="1">
    <source>
        <dbReference type="ARBA" id="ARBA00022729"/>
    </source>
</evidence>
<dbReference type="VEuPathDB" id="AmoebaDB:NAEGRDRAFT_65465"/>
<feature type="repeat" description="NHL" evidence="4">
    <location>
        <begin position="185"/>
        <end position="229"/>
    </location>
</feature>
<dbReference type="PANTHER" id="PTHR10680:SF28">
    <property type="entry name" value="SMP-30_GLUCONOLACTONASE_LRE-LIKE REGION DOMAIN-CONTAINING PROTEIN"/>
    <property type="match status" value="1"/>
</dbReference>
<dbReference type="Gene3D" id="2.130.10.10">
    <property type="entry name" value="YVTN repeat-like/Quinoprotein amine dehydrogenase"/>
    <property type="match status" value="1"/>
</dbReference>
<dbReference type="OMA" id="YISTIAH"/>
<dbReference type="KEGG" id="ngr:NAEGRDRAFT_65465"/>
<keyword evidence="1" id="KW-0732">Signal</keyword>
<name>D2V9J5_NAEGR</name>
<dbReference type="Proteomes" id="UP000006671">
    <property type="component" value="Unassembled WGS sequence"/>
</dbReference>
<dbReference type="PROSITE" id="PS51125">
    <property type="entry name" value="NHL"/>
    <property type="match status" value="2"/>
</dbReference>
<dbReference type="Pfam" id="PF01436">
    <property type="entry name" value="NHL"/>
    <property type="match status" value="1"/>
</dbReference>
<reference evidence="5 6" key="1">
    <citation type="journal article" date="2010" name="Cell">
        <title>The genome of Naegleria gruberi illuminates early eukaryotic versatility.</title>
        <authorList>
            <person name="Fritz-Laylin L.K."/>
            <person name="Prochnik S.E."/>
            <person name="Ginger M.L."/>
            <person name="Dacks J.B."/>
            <person name="Carpenter M.L."/>
            <person name="Field M.C."/>
            <person name="Kuo A."/>
            <person name="Paredez A."/>
            <person name="Chapman J."/>
            <person name="Pham J."/>
            <person name="Shu S."/>
            <person name="Neupane R."/>
            <person name="Cipriano M."/>
            <person name="Mancuso J."/>
            <person name="Tu H."/>
            <person name="Salamov A."/>
            <person name="Lindquist E."/>
            <person name="Shapiro H."/>
            <person name="Lucas S."/>
            <person name="Grigoriev I.V."/>
            <person name="Cande W.Z."/>
            <person name="Fulton C."/>
            <person name="Rokhsar D.S."/>
            <person name="Dawson S.C."/>
        </authorList>
    </citation>
    <scope>NUCLEOTIDE SEQUENCE [LARGE SCALE GENOMIC DNA]</scope>
    <source>
        <strain evidence="5 6">NEG-M</strain>
    </source>
</reference>
<dbReference type="PANTHER" id="PTHR10680">
    <property type="entry name" value="PEPTIDYL-GLYCINE ALPHA-AMIDATING MONOOXYGENASE"/>
    <property type="match status" value="1"/>
</dbReference>
<dbReference type="AlphaFoldDB" id="D2V9J5"/>
<accession>D2V9J5</accession>
<dbReference type="GeneID" id="8848687"/>
<protein>
    <submittedName>
        <fullName evidence="5">Predicted protein</fullName>
    </submittedName>
</protein>
<dbReference type="eggNOG" id="KOG2177">
    <property type="taxonomic scope" value="Eukaryota"/>
</dbReference>
<dbReference type="Gene3D" id="2.120.10.30">
    <property type="entry name" value="TolB, C-terminal domain"/>
    <property type="match status" value="1"/>
</dbReference>
<dbReference type="InterPro" id="IPR001258">
    <property type="entry name" value="NHL_repeat"/>
</dbReference>
<dbReference type="RefSeq" id="XP_002679218.1">
    <property type="nucleotide sequence ID" value="XM_002679172.1"/>
</dbReference>
<keyword evidence="2" id="KW-0677">Repeat</keyword>
<dbReference type="OrthoDB" id="10039644at2759"/>
<dbReference type="EMBL" id="GG738858">
    <property type="protein sequence ID" value="EFC46474.1"/>
    <property type="molecule type" value="Genomic_DNA"/>
</dbReference>
<dbReference type="GO" id="GO:0005576">
    <property type="term" value="C:extracellular region"/>
    <property type="evidence" value="ECO:0007669"/>
    <property type="project" value="TreeGrafter"/>
</dbReference>
<feature type="repeat" description="NHL" evidence="4">
    <location>
        <begin position="233"/>
        <end position="277"/>
    </location>
</feature>
<dbReference type="InParanoid" id="D2V9J5"/>
<evidence type="ECO:0000256" key="4">
    <source>
        <dbReference type="PROSITE-ProRule" id="PRU00504"/>
    </source>
</evidence>
<evidence type="ECO:0000313" key="6">
    <source>
        <dbReference type="Proteomes" id="UP000006671"/>
    </source>
</evidence>
<gene>
    <name evidence="5" type="ORF">NAEGRDRAFT_65465</name>
</gene>
<dbReference type="SUPFAM" id="SSF101898">
    <property type="entry name" value="NHL repeat"/>
    <property type="match status" value="1"/>
</dbReference>
<evidence type="ECO:0000313" key="5">
    <source>
        <dbReference type="EMBL" id="EFC46474.1"/>
    </source>
</evidence>
<dbReference type="InterPro" id="IPR015943">
    <property type="entry name" value="WD40/YVTN_repeat-like_dom_sf"/>
</dbReference>
<dbReference type="InterPro" id="IPR011042">
    <property type="entry name" value="6-blade_b-propeller_TolB-like"/>
</dbReference>
<evidence type="ECO:0000256" key="2">
    <source>
        <dbReference type="ARBA" id="ARBA00022737"/>
    </source>
</evidence>
<sequence length="308" mass="34188">MQQAKKSHFQYISTIAHSGFITDVKICLKHNLLLLVNYSSGTVMVHNLTTREKMFDVNVGGYCYYVALDYTDPDCTLPCIISTSDSYGDCGLRKHSLDTKQLIWKGPCTLSSARGLYVDQEKKQVYVTERDSGLLRVFSCVDGSLVTQFKVGAVTDVTMSLGTLVVCDKDAGCIKFLSPTDGSLIRKIGENGESIGKLNYPRGVIVDPITRNLIVSDSDNHRIQIFTWNGEYLESVGKKGSGEAELNTPFGIVLNSITGELFVSDCYNYRVIVFKYDSLISGKSEVRFKNMLSKSLHESLLSDIEFSL</sequence>
<organism evidence="6">
    <name type="scientific">Naegleria gruberi</name>
    <name type="common">Amoeba</name>
    <dbReference type="NCBI Taxonomy" id="5762"/>
    <lineage>
        <taxon>Eukaryota</taxon>
        <taxon>Discoba</taxon>
        <taxon>Heterolobosea</taxon>
        <taxon>Tetramitia</taxon>
        <taxon>Eutetramitia</taxon>
        <taxon>Vahlkampfiidae</taxon>
        <taxon>Naegleria</taxon>
    </lineage>
</organism>
<evidence type="ECO:0000256" key="3">
    <source>
        <dbReference type="ARBA" id="ARBA00023180"/>
    </source>
</evidence>